<protein>
    <submittedName>
        <fullName evidence="1">Uncharacterized protein</fullName>
    </submittedName>
</protein>
<dbReference type="Gene3D" id="3.30.70.1290">
    <property type="entry name" value="Transposase IS200-like"/>
    <property type="match status" value="1"/>
</dbReference>
<dbReference type="InterPro" id="IPR036515">
    <property type="entry name" value="Transposase_17_sf"/>
</dbReference>
<evidence type="ECO:0000313" key="2">
    <source>
        <dbReference type="Proteomes" id="UP000566071"/>
    </source>
</evidence>
<keyword evidence="2" id="KW-1185">Reference proteome</keyword>
<dbReference type="Proteomes" id="UP000566071">
    <property type="component" value="Unassembled WGS sequence"/>
</dbReference>
<dbReference type="RefSeq" id="WP_175269495.1">
    <property type="nucleotide sequence ID" value="NZ_JABFCR010000021.1"/>
</dbReference>
<gene>
    <name evidence="1" type="ORF">HK413_06030</name>
</gene>
<organism evidence="1 2">
    <name type="scientific">Mucilaginibacter humi</name>
    <dbReference type="NCBI Taxonomy" id="2732510"/>
    <lineage>
        <taxon>Bacteria</taxon>
        <taxon>Pseudomonadati</taxon>
        <taxon>Bacteroidota</taxon>
        <taxon>Sphingobacteriia</taxon>
        <taxon>Sphingobacteriales</taxon>
        <taxon>Sphingobacteriaceae</taxon>
        <taxon>Mucilaginibacter</taxon>
    </lineage>
</organism>
<sequence>MQQHFTKFTAQQLKFILINYPAELANYLSTQGDRQYQFWERRPYTATMYSRAVLEEKLDSIHNNPVKATLTELPEDYKFSSASYYLTNKPNDILTYYMEHI</sequence>
<accession>A0ABX1W663</accession>
<reference evidence="1 2" key="1">
    <citation type="submission" date="2020-05" db="EMBL/GenBank/DDBJ databases">
        <authorList>
            <person name="Khan S.A."/>
            <person name="Jeon C.O."/>
            <person name="Chun B.H."/>
        </authorList>
    </citation>
    <scope>NUCLEOTIDE SEQUENCE [LARGE SCALE GENOMIC DNA]</scope>
    <source>
        <strain evidence="1 2">S1162</strain>
    </source>
</reference>
<proteinExistence type="predicted"/>
<comment type="caution">
    <text evidence="1">The sequence shown here is derived from an EMBL/GenBank/DDBJ whole genome shotgun (WGS) entry which is preliminary data.</text>
</comment>
<name>A0ABX1W663_9SPHI</name>
<dbReference type="EMBL" id="JABFCR010000021">
    <property type="protein sequence ID" value="NNU33810.1"/>
    <property type="molecule type" value="Genomic_DNA"/>
</dbReference>
<evidence type="ECO:0000313" key="1">
    <source>
        <dbReference type="EMBL" id="NNU33810.1"/>
    </source>
</evidence>